<dbReference type="EMBL" id="JABZTM010000018">
    <property type="protein sequence ID" value="MBF1446290.1"/>
    <property type="molecule type" value="Genomic_DNA"/>
</dbReference>
<sequence>MIEVKVNDAALRTAAAEGEDAFVEVFIDAINAAIGGTLTEENMQELNSDQITLLGWSYLHGEVMNGGYVQLIYNGYGAFIFKNPFGVAMRDWGLTNLYSHLRRTRKAYDKYHEQIEKEMSDDDFMALYEQMPEFDEADDDFVLNEEEWTKMVAAYIDDHINNFATIENE</sequence>
<evidence type="ECO:0000313" key="3">
    <source>
        <dbReference type="Proteomes" id="UP000787419"/>
    </source>
</evidence>
<dbReference type="Proteomes" id="UP000787419">
    <property type="component" value="Unassembled WGS sequence"/>
</dbReference>
<reference evidence="2" key="1">
    <citation type="submission" date="2020-04" db="EMBL/GenBank/DDBJ databases">
        <title>Deep metagenomics examines the oral microbiome during advanced dental caries in children, revealing novel taxa and co-occurrences with host molecules.</title>
        <authorList>
            <person name="Baker J.L."/>
            <person name="Morton J.T."/>
            <person name="Dinis M."/>
            <person name="Alvarez R."/>
            <person name="Tran N.C."/>
            <person name="Knight R."/>
            <person name="Edlund A."/>
        </authorList>
    </citation>
    <scope>NUCLEOTIDE SEQUENCE</scope>
    <source>
        <strain evidence="2">JCVI_32_bin.50</strain>
    </source>
</reference>
<dbReference type="Gene3D" id="1.20.1420.60">
    <property type="match status" value="1"/>
</dbReference>
<evidence type="ECO:0000313" key="2">
    <source>
        <dbReference type="EMBL" id="MBF1446290.1"/>
    </source>
</evidence>
<evidence type="ECO:0000259" key="1">
    <source>
        <dbReference type="Pfam" id="PF14300"/>
    </source>
</evidence>
<comment type="caution">
    <text evidence="2">The sequence shown here is derived from an EMBL/GenBank/DDBJ whole genome shotgun (WGS) entry which is preliminary data.</text>
</comment>
<gene>
    <name evidence="2" type="ORF">HXN55_02715</name>
</gene>
<dbReference type="AlphaFoldDB" id="A0A9D5WWV8"/>
<proteinExistence type="predicted"/>
<accession>A0A9D5WWV8</accession>
<name>A0A9D5WWV8_9BACT</name>
<dbReference type="RefSeq" id="WP_004367714.1">
    <property type="nucleotide sequence ID" value="NZ_CAJPQZ010000001.1"/>
</dbReference>
<dbReference type="Pfam" id="PF14300">
    <property type="entry name" value="DMP19"/>
    <property type="match status" value="1"/>
</dbReference>
<feature type="domain" description="DNA mimic protein DMP19 C-terminal" evidence="1">
    <location>
        <begin position="45"/>
        <end position="159"/>
    </location>
</feature>
<protein>
    <submittedName>
        <fullName evidence="2">DMP19 family protein</fullName>
    </submittedName>
</protein>
<dbReference type="InterPro" id="IPR025402">
    <property type="entry name" value="DMP19_C"/>
</dbReference>
<organism evidence="2 3">
    <name type="scientific">Prevotella nigrescens</name>
    <dbReference type="NCBI Taxonomy" id="28133"/>
    <lineage>
        <taxon>Bacteria</taxon>
        <taxon>Pseudomonadati</taxon>
        <taxon>Bacteroidota</taxon>
        <taxon>Bacteroidia</taxon>
        <taxon>Bacteroidales</taxon>
        <taxon>Prevotellaceae</taxon>
        <taxon>Prevotella</taxon>
    </lineage>
</organism>